<dbReference type="AlphaFoldDB" id="A0A6N8FC89"/>
<evidence type="ECO:0008006" key="4">
    <source>
        <dbReference type="Google" id="ProtNLM"/>
    </source>
</evidence>
<sequence>MRKIHKWSNMRSISIIIGIICMVLLFDISSVSAESESTKGSADMIPFYWMLFIVGGCIAITLSYVSWRKYKAEKKKDSEEKQNKDKMID</sequence>
<evidence type="ECO:0000313" key="2">
    <source>
        <dbReference type="EMBL" id="MUK87282.1"/>
    </source>
</evidence>
<feature type="transmembrane region" description="Helical" evidence="1">
    <location>
        <begin position="49"/>
        <end position="67"/>
    </location>
</feature>
<name>A0A6N8FC89_9BACI</name>
<organism evidence="2 3">
    <name type="scientific">Ornithinibacillus caprae</name>
    <dbReference type="NCBI Taxonomy" id="2678566"/>
    <lineage>
        <taxon>Bacteria</taxon>
        <taxon>Bacillati</taxon>
        <taxon>Bacillota</taxon>
        <taxon>Bacilli</taxon>
        <taxon>Bacillales</taxon>
        <taxon>Bacillaceae</taxon>
        <taxon>Ornithinibacillus</taxon>
    </lineage>
</organism>
<dbReference type="RefSeq" id="WP_155666817.1">
    <property type="nucleotide sequence ID" value="NZ_WOCA01000001.1"/>
</dbReference>
<evidence type="ECO:0000256" key="1">
    <source>
        <dbReference type="SAM" id="Phobius"/>
    </source>
</evidence>
<protein>
    <recommendedName>
        <fullName evidence="4">Sporulation protein YpjB</fullName>
    </recommendedName>
</protein>
<dbReference type="Proteomes" id="UP000469125">
    <property type="component" value="Unassembled WGS sequence"/>
</dbReference>
<keyword evidence="3" id="KW-1185">Reference proteome</keyword>
<keyword evidence="1" id="KW-0472">Membrane</keyword>
<accession>A0A6N8FC89</accession>
<dbReference type="EMBL" id="WOCA01000001">
    <property type="protein sequence ID" value="MUK87282.1"/>
    <property type="molecule type" value="Genomic_DNA"/>
</dbReference>
<keyword evidence="1" id="KW-0812">Transmembrane</keyword>
<reference evidence="2 3" key="1">
    <citation type="submission" date="2019-11" db="EMBL/GenBank/DDBJ databases">
        <authorList>
            <person name="Li X."/>
        </authorList>
    </citation>
    <scope>NUCLEOTIDE SEQUENCE [LARGE SCALE GENOMIC DNA]</scope>
    <source>
        <strain evidence="2 3">L9</strain>
    </source>
</reference>
<dbReference type="InterPro" id="IPR014231">
    <property type="entry name" value="Spore_YpjB"/>
</dbReference>
<comment type="caution">
    <text evidence="2">The sequence shown here is derived from an EMBL/GenBank/DDBJ whole genome shotgun (WGS) entry which is preliminary data.</text>
</comment>
<evidence type="ECO:0000313" key="3">
    <source>
        <dbReference type="Proteomes" id="UP000469125"/>
    </source>
</evidence>
<dbReference type="Pfam" id="PF09577">
    <property type="entry name" value="Spore_YpjB"/>
    <property type="match status" value="1"/>
</dbReference>
<proteinExistence type="predicted"/>
<gene>
    <name evidence="2" type="ORF">GMD78_02550</name>
</gene>
<keyword evidence="1" id="KW-1133">Transmembrane helix</keyword>